<proteinExistence type="predicted"/>
<reference evidence="1 2" key="1">
    <citation type="submission" date="2018-08" db="EMBL/GenBank/DDBJ databases">
        <title>Complete genome of the Arcobacter suis type strain LMG 26152.</title>
        <authorList>
            <person name="Miller W.G."/>
            <person name="Yee E."/>
            <person name="Bono J.L."/>
        </authorList>
    </citation>
    <scope>NUCLEOTIDE SEQUENCE [LARGE SCALE GENOMIC DNA]</scope>
    <source>
        <strain evidence="1 2">CECT 7833</strain>
    </source>
</reference>
<dbReference type="Proteomes" id="UP000263040">
    <property type="component" value="Chromosome"/>
</dbReference>
<gene>
    <name evidence="1" type="ORF">ASUIS_2052</name>
</gene>
<dbReference type="AlphaFoldDB" id="A0AAD0SSY3"/>
<evidence type="ECO:0000313" key="2">
    <source>
        <dbReference type="Proteomes" id="UP000263040"/>
    </source>
</evidence>
<keyword evidence="2" id="KW-1185">Reference proteome</keyword>
<dbReference type="KEGG" id="asui:ASUIS_2052"/>
<name>A0AAD0SSY3_9BACT</name>
<protein>
    <submittedName>
        <fullName evidence="1">Uncharacterized protein</fullName>
    </submittedName>
</protein>
<dbReference type="RefSeq" id="WP_118887090.1">
    <property type="nucleotide sequence ID" value="NZ_CP032100.1"/>
</dbReference>
<dbReference type="EMBL" id="CP032100">
    <property type="protein sequence ID" value="AXX90500.1"/>
    <property type="molecule type" value="Genomic_DNA"/>
</dbReference>
<accession>A0AAD0SSY3</accession>
<sequence>MKVLTEEIEYFIDNNLFFEKVYIHSCPIHILQYIKYYKIKNKLSLNELVDNTLNRYIADLKELKRVYELDEDVNFLYSEKRYKNNISKELLEKLKYKFMNSKLYYLDWIVSSIRNPYLEYFYLFLNSINNSLYIKENQFNNSSTQYNYDNFVNKTKSMRENAENFFDENLLIDSKLHKGIIETYKEDKIEGSMIISSITNKIFAKLIQIMDIEEIDEKDKIILNRNQQFHKKFEYVNFTENEMYNGFAQACFYNYAQARIEQFKSLRKEYNKNKTATIPNFTKDIISKKIMELFNLVLDEKDAIKNIRQNKKTPNILKIYDDIKIYTTKDLSEIDKGFYKFIIENFFDETPKMQNFLNEHKEEMQNFTSQLRIIFY</sequence>
<organism evidence="1 2">
    <name type="scientific">Arcobacter suis CECT 7833</name>
    <dbReference type="NCBI Taxonomy" id="663365"/>
    <lineage>
        <taxon>Bacteria</taxon>
        <taxon>Pseudomonadati</taxon>
        <taxon>Campylobacterota</taxon>
        <taxon>Epsilonproteobacteria</taxon>
        <taxon>Campylobacterales</taxon>
        <taxon>Arcobacteraceae</taxon>
        <taxon>Arcobacter</taxon>
    </lineage>
</organism>
<evidence type="ECO:0000313" key="1">
    <source>
        <dbReference type="EMBL" id="AXX90500.1"/>
    </source>
</evidence>